<feature type="transmembrane region" description="Helical" evidence="2">
    <location>
        <begin position="1527"/>
        <end position="1558"/>
    </location>
</feature>
<dbReference type="PANTHER" id="PTHR32305">
    <property type="match status" value="1"/>
</dbReference>
<organism evidence="3 4">
    <name type="scientific">Pseudomonas maumuensis</name>
    <dbReference type="NCBI Taxonomy" id="2842354"/>
    <lineage>
        <taxon>Bacteria</taxon>
        <taxon>Pseudomonadati</taxon>
        <taxon>Pseudomonadota</taxon>
        <taxon>Gammaproteobacteria</taxon>
        <taxon>Pseudomonadales</taxon>
        <taxon>Pseudomonadaceae</taxon>
        <taxon>Pseudomonas</taxon>
    </lineage>
</organism>
<evidence type="ECO:0000313" key="3">
    <source>
        <dbReference type="EMBL" id="QXH55344.1"/>
    </source>
</evidence>
<evidence type="ECO:0000313" key="4">
    <source>
        <dbReference type="Proteomes" id="UP000824010"/>
    </source>
</evidence>
<feature type="compositionally biased region" description="Basic and acidic residues" evidence="1">
    <location>
        <begin position="1447"/>
        <end position="1459"/>
    </location>
</feature>
<sequence>MSAETALHSKAFNFMSYLQGGVDPRTGQYTFSIDLRETQANFLQGPGLPLTLFFNPLNRNDSGYGRGWNLQLSQYDTDSKIVNVHSGESFAVTGKDGQYQLTMSEKKIDNFHLEEAGADTFRLAHRSGLVEILTLQRGTTLAMPTKVYSDKGHGITLAYEVVAGAPRLTSIRDERRKIFSFERKAASVPGRPEVKEIISLVLNPDASGSSRVEYQMELDQNQRVTSVRLPTANDAEQKVYPYWRLSYTQIDGYHCIDKVRTPLGARETLSYSAPGKGHVIPKSTATLPRVVKHEIDPRSGQPKIVTSYDYGLSSDAGGGYKIGNNFLGAGLDLNNPDTRLDYLYRYTVDYLYGSIETQVSGSITRTVERRFNRFHLLELERTRQQQQENGRTVSYTHDTTTTYSISNGYFEQQAAYCQLPEDTLNRWVKSPGSEREETTTRRRYHNDGNLKEETQATGVRVAYEWYSADGEGSDCPKDAEGFNRHLKSTTTHPDPQAQHGSALATYQHRRYEQGEPLDTADSEHVKKWHRVKNDNLYEGTNNRGTLLQAGDYLYHDEPADGLLHGRVKEETLTLNGLATTTTYAYGVETKGTFLAEPVLVTTQTVTGHDHQDTGKPEDARRKTVTSEHSQFTSEQVLIKNHNGVSVQIEQNELGQVVTEIVAPGEGAYEARRTYTYTLCPNNGSWDFPEDEQVQQSMINARGVNTVTYTDGLGRPVREERDHIDERSENTRKHMKETVTLAYDALGQKTRVTATDYHSIAPTEAQPSPAPEPLTLTTRFSYDGWGQECCVQGPDQVMRYTENDPTGQGKHAGYIRTQWAQSPEASFKISDKQQTWLNLFDKPDQVHRLDAQGKSIAIQRYEYDGLGNTKVHVNEREHATHYDFDAWNRMTRTTLADGTRVNRSYTEHSSTELPSQVYVDREADKLKRGQRRVEGPVVLGTRSYDGIDRLAASRTGERQETLLYLKGNMQPDLRTNNAQQKITYDYDLLLREMPTTRRAEDTSSFILNKTNGLLETAVNDLGERFYGYDWNNRTNKETWQSKDGSSRYSVEQGTSPLGRLNWQRVEGGPESLMTYNAKGQLTHVAGGDLHTTLNYDTLGRLAKIELENNQTQETLVTLLDYDVHGQEEKRTFTRKGHLERTLVQTWWPDGLLKSRELNEAETSLLKEDFIYDERARLKVHECSGTDLPRTPEGREYTGQTFDFDDFDNIIRCETRFADHSTETATFHYENADPCQLTRVIYSPERSGTPASFTYDANGCQKLDEKGRAVTHDSQRRLTSVGSVGQGPAGRYGYDAHDHLTTRQNDASAETTALYFQGNRLRLAIRDAQVQTHLLYAGDMPLGQQDTSTDSPTLMFSCNASGSVITESLEAHARYSAYGERFGALASLLGFNGESLDPVSGWYLLGRGNRAYNPTLMRFLSPDSLSPFDSGGINCYAYCQGNPITFRDPTGRSRSLGEDGSRSLGNDGTRTLEMTPQEIWEASMRPKNSPWKALLIGVVFTALAIIGAVLTAGASLAPTIAAAAAAGTTLGYGAAFAASSLAVKLTIAMAVAGAAVQTASFGLETAANFGMTKLYKPLEIFGYASMAFAVGDSVVHGALSRFTGGSGKIANEPTPGWVNAPASRRPSTTSESDFKSPDQIRG</sequence>
<dbReference type="InterPro" id="IPR050708">
    <property type="entry name" value="T6SS_VgrG/RHS"/>
</dbReference>
<dbReference type="Proteomes" id="UP000824010">
    <property type="component" value="Chromosome"/>
</dbReference>
<name>A0ABX8NFY7_9PSED</name>
<protein>
    <submittedName>
        <fullName evidence="3">RHS repeat-associated core domain-containing protein</fullName>
    </submittedName>
</protein>
<keyword evidence="4" id="KW-1185">Reference proteome</keyword>
<keyword evidence="2" id="KW-0812">Transmembrane</keyword>
<keyword evidence="2" id="KW-1133">Transmembrane helix</keyword>
<evidence type="ECO:0000256" key="1">
    <source>
        <dbReference type="SAM" id="MobiDB-lite"/>
    </source>
</evidence>
<dbReference type="EMBL" id="CP077077">
    <property type="protein sequence ID" value="QXH55344.1"/>
    <property type="molecule type" value="Genomic_DNA"/>
</dbReference>
<feature type="transmembrane region" description="Helical" evidence="2">
    <location>
        <begin position="1578"/>
        <end position="1597"/>
    </location>
</feature>
<feature type="compositionally biased region" description="Basic and acidic residues" evidence="1">
    <location>
        <begin position="1630"/>
        <end position="1640"/>
    </location>
</feature>
<feature type="transmembrane region" description="Helical" evidence="2">
    <location>
        <begin position="1491"/>
        <end position="1515"/>
    </location>
</feature>
<dbReference type="NCBIfam" id="TIGR03696">
    <property type="entry name" value="Rhs_assc_core"/>
    <property type="match status" value="1"/>
</dbReference>
<accession>A0ABX8NFY7</accession>
<feature type="region of interest" description="Disordered" evidence="1">
    <location>
        <begin position="1447"/>
        <end position="1468"/>
    </location>
</feature>
<keyword evidence="2" id="KW-0472">Membrane</keyword>
<dbReference type="RefSeq" id="WP_217866755.1">
    <property type="nucleotide sequence ID" value="NZ_CP077077.1"/>
</dbReference>
<dbReference type="InterPro" id="IPR022385">
    <property type="entry name" value="Rhs_assc_core"/>
</dbReference>
<feature type="region of interest" description="Disordered" evidence="1">
    <location>
        <begin position="1607"/>
        <end position="1640"/>
    </location>
</feature>
<reference evidence="3 4" key="1">
    <citation type="journal article" date="2021" name="Microorganisms">
        <title>The Ever-Expanding Pseudomonas Genus: Description of 43 New Species and Partition of the Pseudomonas putida Group.</title>
        <authorList>
            <person name="Girard L."/>
            <person name="Lood C."/>
            <person name="Hofte M."/>
            <person name="Vandamme P."/>
            <person name="Rokni-Zadeh H."/>
            <person name="van Noort V."/>
            <person name="Lavigne R."/>
            <person name="De Mot R."/>
        </authorList>
    </citation>
    <scope>NUCLEOTIDE SEQUENCE [LARGE SCALE GENOMIC DNA]</scope>
    <source>
        <strain evidence="3 4">COW77</strain>
    </source>
</reference>
<gene>
    <name evidence="3" type="ORF">KSS90_18670</name>
</gene>
<evidence type="ECO:0000256" key="2">
    <source>
        <dbReference type="SAM" id="Phobius"/>
    </source>
</evidence>
<proteinExistence type="predicted"/>
<dbReference type="PANTHER" id="PTHR32305:SF15">
    <property type="entry name" value="PROTEIN RHSA-RELATED"/>
    <property type="match status" value="1"/>
</dbReference>